<dbReference type="Gene3D" id="3.30.1520.10">
    <property type="entry name" value="Phox-like domain"/>
    <property type="match status" value="1"/>
</dbReference>
<dbReference type="GO" id="GO:0035091">
    <property type="term" value="F:phosphatidylinositol binding"/>
    <property type="evidence" value="ECO:0007669"/>
    <property type="project" value="InterPro"/>
</dbReference>
<comment type="caution">
    <text evidence="1">The sequence shown here is derived from an EMBL/GenBank/DDBJ whole genome shotgun (WGS) entry which is preliminary data.</text>
</comment>
<dbReference type="Proteomes" id="UP000265427">
    <property type="component" value="Unassembled WGS sequence"/>
</dbReference>
<reference evidence="1 2" key="1">
    <citation type="submission" date="2018-08" db="EMBL/GenBank/DDBJ databases">
        <title>Aphanomyces genome sequencing and annotation.</title>
        <authorList>
            <person name="Minardi D."/>
            <person name="Oidtmann B."/>
            <person name="Van Der Giezen M."/>
            <person name="Studholme D.J."/>
        </authorList>
    </citation>
    <scope>NUCLEOTIDE SEQUENCE [LARGE SCALE GENOMIC DNA]</scope>
    <source>
        <strain evidence="1 2">Kv</strain>
    </source>
</reference>
<proteinExistence type="predicted"/>
<name>A0A396ZWG4_APHAT</name>
<protein>
    <recommendedName>
        <fullName evidence="3">PX domain-containing protein</fullName>
    </recommendedName>
</protein>
<evidence type="ECO:0000313" key="2">
    <source>
        <dbReference type="Proteomes" id="UP000265427"/>
    </source>
</evidence>
<dbReference type="SUPFAM" id="SSF64268">
    <property type="entry name" value="PX domain"/>
    <property type="match status" value="1"/>
</dbReference>
<dbReference type="AlphaFoldDB" id="A0A396ZWG4"/>
<dbReference type="VEuPathDB" id="FungiDB:H257_12778"/>
<evidence type="ECO:0000313" key="1">
    <source>
        <dbReference type="EMBL" id="RHX97868.1"/>
    </source>
</evidence>
<organism evidence="1 2">
    <name type="scientific">Aphanomyces astaci</name>
    <name type="common">Crayfish plague agent</name>
    <dbReference type="NCBI Taxonomy" id="112090"/>
    <lineage>
        <taxon>Eukaryota</taxon>
        <taxon>Sar</taxon>
        <taxon>Stramenopiles</taxon>
        <taxon>Oomycota</taxon>
        <taxon>Saprolegniomycetes</taxon>
        <taxon>Saprolegniales</taxon>
        <taxon>Verrucalvaceae</taxon>
        <taxon>Aphanomyces</taxon>
    </lineage>
</organism>
<accession>A0A396ZWG4</accession>
<evidence type="ECO:0008006" key="3">
    <source>
        <dbReference type="Google" id="ProtNLM"/>
    </source>
</evidence>
<gene>
    <name evidence="1" type="ORF">DYB36_008640</name>
</gene>
<dbReference type="EMBL" id="QUSZ01010749">
    <property type="protein sequence ID" value="RHX97868.1"/>
    <property type="molecule type" value="Genomic_DNA"/>
</dbReference>
<dbReference type="InterPro" id="IPR036871">
    <property type="entry name" value="PX_dom_sf"/>
</dbReference>
<sequence>MVATVTSMSLVTSSSLSTKPQLVSSTIASSTDVSTAPTLLHDAFRRSISAPTDRVPAQDRRFQRNIHHLRDSLDETSTNLHAAACFDINDDDDGWGWFEDIDDVHVVLPATSSTTNDLPSHEPLYASDIVPQHHILKSFPPLVDLLYEPPFASSGFEWLAHLSPRRPQAARLEIRSFRIVQDADGYDRHAEYCIQCWIGEASHSVWKRFAAFKRFAYTLKINGSRRTLRAWSDVLDRSSWFRSLDVSYLHQMCCLLETFAQVLLLEAQTPYLLARFLEAE</sequence>